<gene>
    <name evidence="3" type="ORF">CKAH01_10634</name>
</gene>
<dbReference type="PANTHER" id="PTHR46411:SF3">
    <property type="entry name" value="AAA+ ATPASE DOMAIN-CONTAINING PROTEIN"/>
    <property type="match status" value="1"/>
</dbReference>
<reference evidence="3" key="1">
    <citation type="submission" date="2023-02" db="EMBL/GenBank/DDBJ databases">
        <title>Colletotrichum kahawae CIFC_Que2 genome sequencing and assembly.</title>
        <authorList>
            <person name="Baroncelli R."/>
        </authorList>
    </citation>
    <scope>NUCLEOTIDE SEQUENCE</scope>
    <source>
        <strain evidence="3">CIFC_Que2</strain>
    </source>
</reference>
<organism evidence="3 4">
    <name type="scientific">Colletotrichum kahawae</name>
    <name type="common">Coffee berry disease fungus</name>
    <dbReference type="NCBI Taxonomy" id="34407"/>
    <lineage>
        <taxon>Eukaryota</taxon>
        <taxon>Fungi</taxon>
        <taxon>Dikarya</taxon>
        <taxon>Ascomycota</taxon>
        <taxon>Pezizomycotina</taxon>
        <taxon>Sordariomycetes</taxon>
        <taxon>Hypocreomycetidae</taxon>
        <taxon>Glomerellales</taxon>
        <taxon>Glomerellaceae</taxon>
        <taxon>Colletotrichum</taxon>
        <taxon>Colletotrichum gloeosporioides species complex</taxon>
    </lineage>
</organism>
<dbReference type="AlphaFoldDB" id="A0AAD9XYK7"/>
<protein>
    <submittedName>
        <fullName evidence="3">AAA family</fullName>
    </submittedName>
</protein>
<dbReference type="GO" id="GO:0016887">
    <property type="term" value="F:ATP hydrolysis activity"/>
    <property type="evidence" value="ECO:0007669"/>
    <property type="project" value="InterPro"/>
</dbReference>
<dbReference type="InterPro" id="IPR003593">
    <property type="entry name" value="AAA+_ATPase"/>
</dbReference>
<dbReference type="Pfam" id="PF22942">
    <property type="entry name" value="DUF7025"/>
    <property type="match status" value="1"/>
</dbReference>
<dbReference type="SUPFAM" id="SSF52540">
    <property type="entry name" value="P-loop containing nucleoside triphosphate hydrolases"/>
    <property type="match status" value="1"/>
</dbReference>
<feature type="domain" description="AAA+ ATPase" evidence="2">
    <location>
        <begin position="548"/>
        <end position="698"/>
    </location>
</feature>
<sequence length="775" mass="88093">MASDFDMGESAKFEDDLSFSVIDRLTDTIRAEEEVKISQEDRNAIVQDLYEGPKKCQCCINWMTECPHGVDLASLEKDESDDDESNPIIVRRRVTPGKAGSLVTIHSIDIRHAATRKVLIDVFKPYDGIVHDLKYLAFLAPFHQFFWRWEAFEKAIADEEDKQVKKIMIILRSIIKRELAGAFAVSKELISHGMITYDYLWTLFPPGELIYSDWRMDGDRFFVLQGQGINNTHPTAVNLWLSYVDCSGDDFGVAVQSETIPRFRGTRPIDSLMLYPAKYHNDFDGVQKRLVERGRKFASLVGKHYKAYRPDRFDNLGGEIRVMIDTDYDRNSGGGVCVPFGNRDDPSVFYQRTQLIVQGPVDAPPSKGHVPLRRERSGDEDDFYDGEERIPPPRRRHSHFAPPPMPPGDVDPYAPPGFHHRPPSFSPSSSSSDTLFRPRPDMTEDGPEAIRPPPLSRLGIEQLRIERARKQLNDLRLSLCVPHVMGFNLKEKTWENFEVDRIHDIEWNTKPFESLVLPEGYKELILAFVESQVKEKDNFDDVINGKGGGLVALLAGAPGVGKTLTAESVAEKIRAPLFKMELGEYNEDDSDDPGTTRYHHRRPGGRRVAVGVQHKRGDIAEAFELAARWGAVLLIDECDAYLEQRSDTSSQRNRLVSRFLRELEYYPSLLFLTTNREKALDPAVHSRVHLTINYPALDEPSRQKVWTTFLGKTGSELSDGELEALSRIEVDGRKIRNIVKTASIMARRDGRSVGFDDIKKVMRITEGIEVEDPRY</sequence>
<evidence type="ECO:0000313" key="3">
    <source>
        <dbReference type="EMBL" id="KAK2728938.1"/>
    </source>
</evidence>
<accession>A0AAD9XYK7</accession>
<dbReference type="Proteomes" id="UP001281614">
    <property type="component" value="Unassembled WGS sequence"/>
</dbReference>
<dbReference type="InterPro" id="IPR027417">
    <property type="entry name" value="P-loop_NTPase"/>
</dbReference>
<dbReference type="PANTHER" id="PTHR46411">
    <property type="entry name" value="FAMILY ATPASE, PUTATIVE-RELATED"/>
    <property type="match status" value="1"/>
</dbReference>
<comment type="caution">
    <text evidence="3">The sequence shown here is derived from an EMBL/GenBank/DDBJ whole genome shotgun (WGS) entry which is preliminary data.</text>
</comment>
<dbReference type="GO" id="GO:0005524">
    <property type="term" value="F:ATP binding"/>
    <property type="evidence" value="ECO:0007669"/>
    <property type="project" value="InterPro"/>
</dbReference>
<evidence type="ECO:0000313" key="4">
    <source>
        <dbReference type="Proteomes" id="UP001281614"/>
    </source>
</evidence>
<keyword evidence="4" id="KW-1185">Reference proteome</keyword>
<dbReference type="InterPro" id="IPR003959">
    <property type="entry name" value="ATPase_AAA_core"/>
</dbReference>
<feature type="compositionally biased region" description="Pro residues" evidence="1">
    <location>
        <begin position="401"/>
        <end position="415"/>
    </location>
</feature>
<dbReference type="SMART" id="SM00382">
    <property type="entry name" value="AAA"/>
    <property type="match status" value="1"/>
</dbReference>
<dbReference type="InterPro" id="IPR054289">
    <property type="entry name" value="DUF7025"/>
</dbReference>
<name>A0AAD9XYK7_COLKA</name>
<feature type="region of interest" description="Disordered" evidence="1">
    <location>
        <begin position="359"/>
        <end position="455"/>
    </location>
</feature>
<dbReference type="EMBL" id="VYYT01000865">
    <property type="protein sequence ID" value="KAK2728938.1"/>
    <property type="molecule type" value="Genomic_DNA"/>
</dbReference>
<dbReference type="Gene3D" id="3.40.50.300">
    <property type="entry name" value="P-loop containing nucleotide triphosphate hydrolases"/>
    <property type="match status" value="1"/>
</dbReference>
<evidence type="ECO:0000256" key="1">
    <source>
        <dbReference type="SAM" id="MobiDB-lite"/>
    </source>
</evidence>
<dbReference type="CDD" id="cd19481">
    <property type="entry name" value="RecA-like_protease"/>
    <property type="match status" value="1"/>
</dbReference>
<proteinExistence type="predicted"/>
<evidence type="ECO:0000259" key="2">
    <source>
        <dbReference type="SMART" id="SM00382"/>
    </source>
</evidence>
<dbReference type="Pfam" id="PF00004">
    <property type="entry name" value="AAA"/>
    <property type="match status" value="1"/>
</dbReference>